<keyword evidence="13" id="KW-1185">Reference proteome</keyword>
<organism evidence="12 13">
    <name type="scientific">Chloropicon primus</name>
    <dbReference type="NCBI Taxonomy" id="1764295"/>
    <lineage>
        <taxon>Eukaryota</taxon>
        <taxon>Viridiplantae</taxon>
        <taxon>Chlorophyta</taxon>
        <taxon>Chloropicophyceae</taxon>
        <taxon>Chloropicales</taxon>
        <taxon>Chloropicaceae</taxon>
        <taxon>Chloropicon</taxon>
    </lineage>
</organism>
<dbReference type="Proteomes" id="UP000316726">
    <property type="component" value="Chromosome 6"/>
</dbReference>
<dbReference type="PROSITE" id="PS52002">
    <property type="entry name" value="SM"/>
    <property type="match status" value="1"/>
</dbReference>
<dbReference type="GO" id="GO:1990726">
    <property type="term" value="C:Lsm1-7-Pat1 complex"/>
    <property type="evidence" value="ECO:0007669"/>
    <property type="project" value="TreeGrafter"/>
</dbReference>
<evidence type="ECO:0000256" key="10">
    <source>
        <dbReference type="RuleBase" id="RU365055"/>
    </source>
</evidence>
<dbReference type="Gene3D" id="2.30.30.100">
    <property type="match status" value="1"/>
</dbReference>
<gene>
    <name evidence="10" type="primary">LSM5</name>
    <name evidence="12" type="ORF">A3770_06p44460</name>
</gene>
<keyword evidence="6" id="KW-0007">Acetylation</keyword>
<dbReference type="GO" id="GO:0046540">
    <property type="term" value="C:U4/U6 x U5 tri-snRNP complex"/>
    <property type="evidence" value="ECO:0007669"/>
    <property type="project" value="TreeGrafter"/>
</dbReference>
<keyword evidence="9 10" id="KW-0687">Ribonucleoprotein</keyword>
<comment type="subunit">
    <text evidence="10">LSm subunits form a heteromer with a doughnut shape.</text>
</comment>
<evidence type="ECO:0000256" key="5">
    <source>
        <dbReference type="ARBA" id="ARBA00022884"/>
    </source>
</evidence>
<dbReference type="CDD" id="cd01732">
    <property type="entry name" value="LSm5"/>
    <property type="match status" value="1"/>
</dbReference>
<dbReference type="Pfam" id="PF01423">
    <property type="entry name" value="LSM"/>
    <property type="match status" value="1"/>
</dbReference>
<evidence type="ECO:0000256" key="7">
    <source>
        <dbReference type="ARBA" id="ARBA00023187"/>
    </source>
</evidence>
<evidence type="ECO:0000256" key="6">
    <source>
        <dbReference type="ARBA" id="ARBA00022990"/>
    </source>
</evidence>
<protein>
    <recommendedName>
        <fullName evidence="10">U6 snRNA-associated Sm-like protein LSm5</fullName>
    </recommendedName>
</protein>
<comment type="subcellular location">
    <subcellularLocation>
        <location evidence="1 10">Nucleus</location>
    </subcellularLocation>
</comment>
<dbReference type="GO" id="GO:0003723">
    <property type="term" value="F:RNA binding"/>
    <property type="evidence" value="ECO:0007669"/>
    <property type="project" value="UniProtKB-KW"/>
</dbReference>
<dbReference type="GO" id="GO:0005681">
    <property type="term" value="C:spliceosomal complex"/>
    <property type="evidence" value="ECO:0007669"/>
    <property type="project" value="UniProtKB-KW"/>
</dbReference>
<evidence type="ECO:0000313" key="12">
    <source>
        <dbReference type="EMBL" id="QDZ21928.1"/>
    </source>
</evidence>
<proteinExistence type="inferred from homology"/>
<dbReference type="PANTHER" id="PTHR20971">
    <property type="entry name" value="U6 SNRNA-ASSOCIATED PROTEIN"/>
    <property type="match status" value="1"/>
</dbReference>
<keyword evidence="4 10" id="KW-0747">Spliceosome</keyword>
<dbReference type="OrthoDB" id="429711at2759"/>
<dbReference type="InterPro" id="IPR033871">
    <property type="entry name" value="LSm5"/>
</dbReference>
<evidence type="ECO:0000256" key="9">
    <source>
        <dbReference type="ARBA" id="ARBA00023274"/>
    </source>
</evidence>
<reference evidence="12 13" key="1">
    <citation type="submission" date="2018-07" db="EMBL/GenBank/DDBJ databases">
        <title>The complete nuclear genome of the prasinophyte Chloropicon primus (CCMP1205).</title>
        <authorList>
            <person name="Pombert J.-F."/>
            <person name="Otis C."/>
            <person name="Turmel M."/>
            <person name="Lemieux C."/>
        </authorList>
    </citation>
    <scope>NUCLEOTIDE SEQUENCE [LARGE SCALE GENOMIC DNA]</scope>
    <source>
        <strain evidence="12 13">CCMP1205</strain>
    </source>
</reference>
<dbReference type="SMART" id="SM00651">
    <property type="entry name" value="Sm"/>
    <property type="match status" value="1"/>
</dbReference>
<dbReference type="GO" id="GO:0005688">
    <property type="term" value="C:U6 snRNP"/>
    <property type="evidence" value="ECO:0007669"/>
    <property type="project" value="TreeGrafter"/>
</dbReference>
<dbReference type="PANTHER" id="PTHR20971:SF0">
    <property type="entry name" value="U6 SNRNA-ASSOCIATED SM-LIKE PROTEIN LSM5"/>
    <property type="match status" value="1"/>
</dbReference>
<sequence length="95" mass="10389">MFATKKGTGTSAHNPSHLMPSELMDKCIGSKLWVILKNERELVGTLKGFDLYVNMVLEDVTEYDFTPEGCNTTSLDTILLNGNNVAMLVPGGKPE</sequence>
<evidence type="ECO:0000256" key="2">
    <source>
        <dbReference type="ARBA" id="ARBA00006850"/>
    </source>
</evidence>
<dbReference type="STRING" id="1764295.A0A5B8MMP1"/>
<keyword evidence="3 10" id="KW-0507">mRNA processing</keyword>
<dbReference type="EMBL" id="CP031039">
    <property type="protein sequence ID" value="QDZ21928.1"/>
    <property type="molecule type" value="Genomic_DNA"/>
</dbReference>
<keyword evidence="8 10" id="KW-0539">Nucleus</keyword>
<keyword evidence="5 10" id="KW-0694">RNA-binding</keyword>
<dbReference type="InterPro" id="IPR001163">
    <property type="entry name" value="Sm_dom_euk/arc"/>
</dbReference>
<evidence type="ECO:0000259" key="11">
    <source>
        <dbReference type="PROSITE" id="PS52002"/>
    </source>
</evidence>
<dbReference type="InterPro" id="IPR010920">
    <property type="entry name" value="LSM_dom_sf"/>
</dbReference>
<comment type="similarity">
    <text evidence="2 10">Belongs to the snRNP Sm proteins family.</text>
</comment>
<dbReference type="GO" id="GO:0000398">
    <property type="term" value="P:mRNA splicing, via spliceosome"/>
    <property type="evidence" value="ECO:0007669"/>
    <property type="project" value="TreeGrafter"/>
</dbReference>
<evidence type="ECO:0000313" key="13">
    <source>
        <dbReference type="Proteomes" id="UP000316726"/>
    </source>
</evidence>
<dbReference type="InterPro" id="IPR047575">
    <property type="entry name" value="Sm"/>
</dbReference>
<dbReference type="AlphaFoldDB" id="A0A5B8MMP1"/>
<dbReference type="SUPFAM" id="SSF50182">
    <property type="entry name" value="Sm-like ribonucleoproteins"/>
    <property type="match status" value="1"/>
</dbReference>
<feature type="domain" description="Sm" evidence="11">
    <location>
        <begin position="19"/>
        <end position="94"/>
    </location>
</feature>
<dbReference type="FunFam" id="2.30.30.100:FF:000003">
    <property type="entry name" value="U6 snRNA-associated Sm-like protein LSm5"/>
    <property type="match status" value="1"/>
</dbReference>
<evidence type="ECO:0000256" key="4">
    <source>
        <dbReference type="ARBA" id="ARBA00022728"/>
    </source>
</evidence>
<evidence type="ECO:0000256" key="1">
    <source>
        <dbReference type="ARBA" id="ARBA00004123"/>
    </source>
</evidence>
<name>A0A5B8MMP1_9CHLO</name>
<evidence type="ECO:0000256" key="8">
    <source>
        <dbReference type="ARBA" id="ARBA00023242"/>
    </source>
</evidence>
<comment type="function">
    <text evidence="10">Plays a role in U6 snRNP assembly and function. Binds to the 3' end of U6 snRNA.</text>
</comment>
<accession>A0A5B8MMP1</accession>
<keyword evidence="7 10" id="KW-0508">mRNA splicing</keyword>
<evidence type="ECO:0000256" key="3">
    <source>
        <dbReference type="ARBA" id="ARBA00022664"/>
    </source>
</evidence>